<dbReference type="Proteomes" id="UP000095300">
    <property type="component" value="Unassembled WGS sequence"/>
</dbReference>
<organism evidence="3 4">
    <name type="scientific">Stomoxys calcitrans</name>
    <name type="common">Stable fly</name>
    <name type="synonym">Conops calcitrans</name>
    <dbReference type="NCBI Taxonomy" id="35570"/>
    <lineage>
        <taxon>Eukaryota</taxon>
        <taxon>Metazoa</taxon>
        <taxon>Ecdysozoa</taxon>
        <taxon>Arthropoda</taxon>
        <taxon>Hexapoda</taxon>
        <taxon>Insecta</taxon>
        <taxon>Pterygota</taxon>
        <taxon>Neoptera</taxon>
        <taxon>Endopterygota</taxon>
        <taxon>Diptera</taxon>
        <taxon>Brachycera</taxon>
        <taxon>Muscomorpha</taxon>
        <taxon>Muscoidea</taxon>
        <taxon>Muscidae</taxon>
        <taxon>Stomoxys</taxon>
    </lineage>
</organism>
<evidence type="ECO:0000256" key="1">
    <source>
        <dbReference type="SAM" id="MobiDB-lite"/>
    </source>
</evidence>
<sequence length="142" mass="14528">MLKFVLILSVALALVHHETEAFKVISINTGSAPASSTAAAPALDPSALLQGVQSALASKLQQIQALVGALVQQKTALKQNALNSLQGALGGVKSQVQGLVGQLRPPIVIRKQIYLGAPPPAATTAATTEADVDDDAATTKKE</sequence>
<name>A0A1I8NXC3_STOCA</name>
<dbReference type="VEuPathDB" id="VectorBase:SCAU002862"/>
<evidence type="ECO:0000313" key="3">
    <source>
        <dbReference type="EnsemblMetazoa" id="SCAU002862-PA"/>
    </source>
</evidence>
<protein>
    <submittedName>
        <fullName evidence="3">Uncharacterized protein</fullName>
    </submittedName>
</protein>
<accession>A0A1I8NXC3</accession>
<evidence type="ECO:0000313" key="4">
    <source>
        <dbReference type="Proteomes" id="UP000095300"/>
    </source>
</evidence>
<reference evidence="3" key="1">
    <citation type="submission" date="2020-05" db="UniProtKB">
        <authorList>
            <consortium name="EnsemblMetazoa"/>
        </authorList>
    </citation>
    <scope>IDENTIFICATION</scope>
    <source>
        <strain evidence="3">USDA</strain>
    </source>
</reference>
<keyword evidence="4" id="KW-1185">Reference proteome</keyword>
<gene>
    <name evidence="3" type="primary">106088946</name>
</gene>
<proteinExistence type="predicted"/>
<feature type="signal peptide" evidence="2">
    <location>
        <begin position="1"/>
        <end position="21"/>
    </location>
</feature>
<feature type="chain" id="PRO_5009325694" evidence="2">
    <location>
        <begin position="22"/>
        <end position="142"/>
    </location>
</feature>
<feature type="region of interest" description="Disordered" evidence="1">
    <location>
        <begin position="120"/>
        <end position="142"/>
    </location>
</feature>
<keyword evidence="2" id="KW-0732">Signal</keyword>
<dbReference type="AlphaFoldDB" id="A0A1I8NXC3"/>
<dbReference type="EnsemblMetazoa" id="SCAU002862-RA">
    <property type="protein sequence ID" value="SCAU002862-PA"/>
    <property type="gene ID" value="SCAU002862"/>
</dbReference>
<evidence type="ECO:0000256" key="2">
    <source>
        <dbReference type="SAM" id="SignalP"/>
    </source>
</evidence>
<dbReference type="KEGG" id="scac:106088946"/>
<dbReference type="OrthoDB" id="8050095at2759"/>